<sequence>MHAGHNMNNNNTSMCGLSTDRHVLIPKPRYSRCTSSGNVLHNSLHEGHVNCNGINAHMHNNEIEKPLYVANNDEARELMIKETVQLRNLMQEGLNMPHNSSSQYVGLIQNYEAHQQARVGGELNSSGANLHLIETSQEASSPQLQSIIIGDGGDGDEELEANIIFEHLMLEIIVD</sequence>
<name>A0AAN9XGG2_PSOTE</name>
<evidence type="ECO:0000313" key="2">
    <source>
        <dbReference type="Proteomes" id="UP001386955"/>
    </source>
</evidence>
<proteinExistence type="predicted"/>
<organism evidence="1 2">
    <name type="scientific">Psophocarpus tetragonolobus</name>
    <name type="common">Winged bean</name>
    <name type="synonym">Dolichos tetragonolobus</name>
    <dbReference type="NCBI Taxonomy" id="3891"/>
    <lineage>
        <taxon>Eukaryota</taxon>
        <taxon>Viridiplantae</taxon>
        <taxon>Streptophyta</taxon>
        <taxon>Embryophyta</taxon>
        <taxon>Tracheophyta</taxon>
        <taxon>Spermatophyta</taxon>
        <taxon>Magnoliopsida</taxon>
        <taxon>eudicotyledons</taxon>
        <taxon>Gunneridae</taxon>
        <taxon>Pentapetalae</taxon>
        <taxon>rosids</taxon>
        <taxon>fabids</taxon>
        <taxon>Fabales</taxon>
        <taxon>Fabaceae</taxon>
        <taxon>Papilionoideae</taxon>
        <taxon>50 kb inversion clade</taxon>
        <taxon>NPAAA clade</taxon>
        <taxon>indigoferoid/millettioid clade</taxon>
        <taxon>Phaseoleae</taxon>
        <taxon>Psophocarpus</taxon>
    </lineage>
</organism>
<dbReference type="Proteomes" id="UP001386955">
    <property type="component" value="Unassembled WGS sequence"/>
</dbReference>
<dbReference type="AlphaFoldDB" id="A0AAN9XGG2"/>
<evidence type="ECO:0000313" key="1">
    <source>
        <dbReference type="EMBL" id="KAK7391270.1"/>
    </source>
</evidence>
<accession>A0AAN9XGG2</accession>
<reference evidence="1 2" key="1">
    <citation type="submission" date="2024-01" db="EMBL/GenBank/DDBJ databases">
        <title>The genomes of 5 underutilized Papilionoideae crops provide insights into root nodulation and disease resistanc.</title>
        <authorList>
            <person name="Jiang F."/>
        </authorList>
    </citation>
    <scope>NUCLEOTIDE SEQUENCE [LARGE SCALE GENOMIC DNA]</scope>
    <source>
        <strain evidence="1">DUOXIRENSHENG_FW03</strain>
        <tissue evidence="1">Leaves</tissue>
    </source>
</reference>
<dbReference type="EMBL" id="JAYMYS010000005">
    <property type="protein sequence ID" value="KAK7391270.1"/>
    <property type="molecule type" value="Genomic_DNA"/>
</dbReference>
<gene>
    <name evidence="1" type="ORF">VNO78_19684</name>
</gene>
<protein>
    <submittedName>
        <fullName evidence="1">Uncharacterized protein</fullName>
    </submittedName>
</protein>
<keyword evidence="2" id="KW-1185">Reference proteome</keyword>
<comment type="caution">
    <text evidence="1">The sequence shown here is derived from an EMBL/GenBank/DDBJ whole genome shotgun (WGS) entry which is preliminary data.</text>
</comment>